<evidence type="ECO:0000256" key="8">
    <source>
        <dbReference type="SAM" id="Phobius"/>
    </source>
</evidence>
<feature type="transmembrane region" description="Helical" evidence="8">
    <location>
        <begin position="81"/>
        <end position="98"/>
    </location>
</feature>
<feature type="coiled-coil region" evidence="7">
    <location>
        <begin position="49"/>
        <end position="76"/>
    </location>
</feature>
<sequence length="100" mass="12035">MTKSRNMKREKISVANEIDLVEERLLLCRGTLGRAEFRFRREQLSDEDRQALEDEMTIINERIEKYEEDLTVLRRENRRNMMLSVALLTVSALLYYVFVY</sequence>
<evidence type="ECO:0000256" key="7">
    <source>
        <dbReference type="SAM" id="Coils"/>
    </source>
</evidence>
<dbReference type="GeneTree" id="ENSGT00390000010210"/>
<keyword evidence="10" id="KW-1185">Reference proteome</keyword>
<dbReference type="STRING" id="8005.ENSEEEP00000033312"/>
<dbReference type="GeneID" id="113586259"/>
<evidence type="ECO:0000256" key="5">
    <source>
        <dbReference type="ARBA" id="ARBA00023054"/>
    </source>
</evidence>
<keyword evidence="3 8" id="KW-0812">Transmembrane</keyword>
<dbReference type="Proteomes" id="UP000314983">
    <property type="component" value="Chromosome 2"/>
</dbReference>
<dbReference type="PANTHER" id="PTHR31759:SF1">
    <property type="entry name" value="COILED-COIL DOMAIN-CONTAINING PROTEIN 167"/>
    <property type="match status" value="1"/>
</dbReference>
<dbReference type="GO" id="GO:0016020">
    <property type="term" value="C:membrane"/>
    <property type="evidence" value="ECO:0007669"/>
    <property type="project" value="UniProtKB-SubCell"/>
</dbReference>
<evidence type="ECO:0000256" key="3">
    <source>
        <dbReference type="ARBA" id="ARBA00022692"/>
    </source>
</evidence>
<evidence type="ECO:0000313" key="10">
    <source>
        <dbReference type="Proteomes" id="UP000314983"/>
    </source>
</evidence>
<dbReference type="RefSeq" id="XP_026880065.2">
    <property type="nucleotide sequence ID" value="XM_027024264.2"/>
</dbReference>
<keyword evidence="5 7" id="KW-0175">Coiled coil</keyword>
<reference evidence="9" key="4">
    <citation type="submission" date="2025-08" db="UniProtKB">
        <authorList>
            <consortium name="Ensembl"/>
        </authorList>
    </citation>
    <scope>IDENTIFICATION</scope>
</reference>
<evidence type="ECO:0000313" key="9">
    <source>
        <dbReference type="Ensembl" id="ENSEEEP00000033312.2"/>
    </source>
</evidence>
<reference evidence="10" key="2">
    <citation type="journal article" date="2017" name="Sci. Adv.">
        <title>A tail of two voltages: Proteomic comparison of the three electric organs of the electric eel.</title>
        <authorList>
            <person name="Traeger L.L."/>
            <person name="Sabat G."/>
            <person name="Barrett-Wilt G.A."/>
            <person name="Wells G.B."/>
            <person name="Sussman M.R."/>
        </authorList>
    </citation>
    <scope>NUCLEOTIDE SEQUENCE [LARGE SCALE GENOMIC DNA]</scope>
</reference>
<proteinExistence type="predicted"/>
<reference evidence="9" key="3">
    <citation type="submission" date="2020-05" db="EMBL/GenBank/DDBJ databases">
        <title>Electrophorus electricus (electric eel) genome, fEleEle1, primary haplotype.</title>
        <authorList>
            <person name="Myers G."/>
            <person name="Meyer A."/>
            <person name="Fedrigo O."/>
            <person name="Formenti G."/>
            <person name="Rhie A."/>
            <person name="Tracey A."/>
            <person name="Sims Y."/>
            <person name="Jarvis E.D."/>
        </authorList>
    </citation>
    <scope>NUCLEOTIDE SEQUENCE [LARGE SCALE GENOMIC DNA]</scope>
</reference>
<reference evidence="10" key="1">
    <citation type="journal article" date="2014" name="Science">
        <title>Nonhuman genetics. Genomic basis for the convergent evolution of electric organs.</title>
        <authorList>
            <person name="Gallant J.R."/>
            <person name="Traeger L.L."/>
            <person name="Volkening J.D."/>
            <person name="Moffett H."/>
            <person name="Chen P.H."/>
            <person name="Novina C.D."/>
            <person name="Phillips G.N.Jr."/>
            <person name="Anand R."/>
            <person name="Wells G.B."/>
            <person name="Pinch M."/>
            <person name="Guth R."/>
            <person name="Unguez G.A."/>
            <person name="Albert J.S."/>
            <person name="Zakon H.H."/>
            <person name="Samanta M.P."/>
            <person name="Sussman M.R."/>
        </authorList>
    </citation>
    <scope>NUCLEOTIDE SEQUENCE [LARGE SCALE GENOMIC DNA]</scope>
</reference>
<evidence type="ECO:0000256" key="6">
    <source>
        <dbReference type="ARBA" id="ARBA00023136"/>
    </source>
</evidence>
<keyword evidence="6 8" id="KW-0472">Membrane</keyword>
<reference evidence="9" key="5">
    <citation type="submission" date="2025-09" db="UniProtKB">
        <authorList>
            <consortium name="Ensembl"/>
        </authorList>
    </citation>
    <scope>IDENTIFICATION</scope>
</reference>
<dbReference type="Ensembl" id="ENSEEET00000033706.2">
    <property type="protein sequence ID" value="ENSEEEP00000033312.2"/>
    <property type="gene ID" value="ENSEEEG00000015832.2"/>
</dbReference>
<evidence type="ECO:0000256" key="2">
    <source>
        <dbReference type="ARBA" id="ARBA00022350"/>
    </source>
</evidence>
<accession>A0A4W4G6B1</accession>
<dbReference type="PANTHER" id="PTHR31759">
    <property type="entry name" value="COILED-COIL DOMAIN-CONTAINING PROTEIN 167"/>
    <property type="match status" value="1"/>
</dbReference>
<comment type="subcellular location">
    <subcellularLocation>
        <location evidence="1">Membrane</location>
        <topology evidence="1">Single-pass membrane protein</topology>
    </subcellularLocation>
</comment>
<protein>
    <recommendedName>
        <fullName evidence="2">Coiled-coil domain-containing protein 167</fullName>
    </recommendedName>
</protein>
<name>A0A4W4G6B1_ELEEL</name>
<dbReference type="AlphaFoldDB" id="A0A4W4G6B1"/>
<organism evidence="9 10">
    <name type="scientific">Electrophorus electricus</name>
    <name type="common">Electric eel</name>
    <name type="synonym">Gymnotus electricus</name>
    <dbReference type="NCBI Taxonomy" id="8005"/>
    <lineage>
        <taxon>Eukaryota</taxon>
        <taxon>Metazoa</taxon>
        <taxon>Chordata</taxon>
        <taxon>Craniata</taxon>
        <taxon>Vertebrata</taxon>
        <taxon>Euteleostomi</taxon>
        <taxon>Actinopterygii</taxon>
        <taxon>Neopterygii</taxon>
        <taxon>Teleostei</taxon>
        <taxon>Ostariophysi</taxon>
        <taxon>Gymnotiformes</taxon>
        <taxon>Gymnotoidei</taxon>
        <taxon>Gymnotidae</taxon>
        <taxon>Electrophorus</taxon>
    </lineage>
</organism>
<keyword evidence="4 8" id="KW-1133">Transmembrane helix</keyword>
<dbReference type="OMA" id="MAIMNER"/>
<evidence type="ECO:0000256" key="4">
    <source>
        <dbReference type="ARBA" id="ARBA00022989"/>
    </source>
</evidence>
<gene>
    <name evidence="9" type="primary">CCDC167</name>
</gene>
<dbReference type="Pfam" id="PF15188">
    <property type="entry name" value="CCDC-167"/>
    <property type="match status" value="1"/>
</dbReference>
<dbReference type="InterPro" id="IPR028194">
    <property type="entry name" value="CC167"/>
</dbReference>
<evidence type="ECO:0000256" key="1">
    <source>
        <dbReference type="ARBA" id="ARBA00004167"/>
    </source>
</evidence>